<dbReference type="InterPro" id="IPR032640">
    <property type="entry name" value="AMPK1_CBM"/>
</dbReference>
<dbReference type="Pfam" id="PF16561">
    <property type="entry name" value="AMPK1_CBM"/>
    <property type="match status" value="1"/>
</dbReference>
<dbReference type="PANTHER" id="PTHR10343:SF84">
    <property type="entry name" value="5'-AMP-ACTIVATED PROTEIN KINASE SUBUNIT BETA-1"/>
    <property type="match status" value="1"/>
</dbReference>
<dbReference type="SUPFAM" id="SSF81296">
    <property type="entry name" value="E set domains"/>
    <property type="match status" value="1"/>
</dbReference>
<name>A0ABR1F9E5_9ASCO</name>
<dbReference type="GO" id="GO:0016301">
    <property type="term" value="F:kinase activity"/>
    <property type="evidence" value="ECO:0007669"/>
    <property type="project" value="UniProtKB-KW"/>
</dbReference>
<dbReference type="Gene3D" id="2.60.40.10">
    <property type="entry name" value="Immunoglobulins"/>
    <property type="match status" value="1"/>
</dbReference>
<dbReference type="EMBL" id="JBBJBU010000004">
    <property type="protein sequence ID" value="KAK7205768.1"/>
    <property type="molecule type" value="Genomic_DNA"/>
</dbReference>
<dbReference type="PANTHER" id="PTHR10343">
    <property type="entry name" value="5'-AMP-ACTIVATED PROTEIN KINASE , BETA SUBUNIT"/>
    <property type="match status" value="1"/>
</dbReference>
<dbReference type="InterPro" id="IPR014756">
    <property type="entry name" value="Ig_E-set"/>
</dbReference>
<dbReference type="InterPro" id="IPR050827">
    <property type="entry name" value="CRP1_MDG1_kinase"/>
</dbReference>
<evidence type="ECO:0000313" key="4">
    <source>
        <dbReference type="Proteomes" id="UP001498771"/>
    </source>
</evidence>
<dbReference type="InterPro" id="IPR013783">
    <property type="entry name" value="Ig-like_fold"/>
</dbReference>
<dbReference type="RefSeq" id="XP_064768801.1">
    <property type="nucleotide sequence ID" value="XM_064910415.1"/>
</dbReference>
<dbReference type="InterPro" id="IPR037256">
    <property type="entry name" value="ASC_dom_sf"/>
</dbReference>
<dbReference type="InterPro" id="IPR006828">
    <property type="entry name" value="ASC_dom"/>
</dbReference>
<dbReference type="CDD" id="cd02859">
    <property type="entry name" value="E_set_AMPKbeta_like_N"/>
    <property type="match status" value="1"/>
</dbReference>
<proteinExistence type="inferred from homology"/>
<organism evidence="3 4">
    <name type="scientific">Myxozyma melibiosi</name>
    <dbReference type="NCBI Taxonomy" id="54550"/>
    <lineage>
        <taxon>Eukaryota</taxon>
        <taxon>Fungi</taxon>
        <taxon>Dikarya</taxon>
        <taxon>Ascomycota</taxon>
        <taxon>Saccharomycotina</taxon>
        <taxon>Lipomycetes</taxon>
        <taxon>Lipomycetales</taxon>
        <taxon>Lipomycetaceae</taxon>
        <taxon>Myxozyma</taxon>
    </lineage>
</organism>
<dbReference type="Proteomes" id="UP001498771">
    <property type="component" value="Unassembled WGS sequence"/>
</dbReference>
<gene>
    <name evidence="3" type="ORF">BZA70DRAFT_237425</name>
</gene>
<feature type="domain" description="Association with the SNF1 complex (ASC)" evidence="2">
    <location>
        <begin position="120"/>
        <end position="219"/>
    </location>
</feature>
<accession>A0ABR1F9E5</accession>
<keyword evidence="3" id="KW-0808">Transferase</keyword>
<evidence type="ECO:0000256" key="1">
    <source>
        <dbReference type="ARBA" id="ARBA00010926"/>
    </source>
</evidence>
<comment type="caution">
    <text evidence="3">The sequence shown here is derived from an EMBL/GenBank/DDBJ whole genome shotgun (WGS) entry which is preliminary data.</text>
</comment>
<keyword evidence="4" id="KW-1185">Reference proteome</keyword>
<protein>
    <submittedName>
        <fullName evidence="3">5'-AMP-activated protein kinase beta subunit, interation domain-containing protein</fullName>
    </submittedName>
</protein>
<dbReference type="SMART" id="SM01010">
    <property type="entry name" value="AMPKBI"/>
    <property type="match status" value="1"/>
</dbReference>
<dbReference type="GeneID" id="90035927"/>
<comment type="similarity">
    <text evidence="1">Belongs to the 5'-AMP-activated protein kinase beta subunit family.</text>
</comment>
<reference evidence="3 4" key="1">
    <citation type="submission" date="2024-03" db="EMBL/GenBank/DDBJ databases">
        <title>Genome-scale model development and genomic sequencing of the oleaginous clade Lipomyces.</title>
        <authorList>
            <consortium name="Lawrence Berkeley National Laboratory"/>
            <person name="Czajka J.J."/>
            <person name="Han Y."/>
            <person name="Kim J."/>
            <person name="Mondo S.J."/>
            <person name="Hofstad B.A."/>
            <person name="Robles A."/>
            <person name="Haridas S."/>
            <person name="Riley R."/>
            <person name="LaButti K."/>
            <person name="Pangilinan J."/>
            <person name="Andreopoulos W."/>
            <person name="Lipzen A."/>
            <person name="Yan J."/>
            <person name="Wang M."/>
            <person name="Ng V."/>
            <person name="Grigoriev I.V."/>
            <person name="Spatafora J.W."/>
            <person name="Magnuson J.K."/>
            <person name="Baker S.E."/>
            <person name="Pomraning K.R."/>
        </authorList>
    </citation>
    <scope>NUCLEOTIDE SEQUENCE [LARGE SCALE GENOMIC DNA]</scope>
    <source>
        <strain evidence="3 4">Phaff 52-87</strain>
    </source>
</reference>
<evidence type="ECO:0000313" key="3">
    <source>
        <dbReference type="EMBL" id="KAK7205768.1"/>
    </source>
</evidence>
<evidence type="ECO:0000259" key="2">
    <source>
        <dbReference type="SMART" id="SM01010"/>
    </source>
</evidence>
<dbReference type="SUPFAM" id="SSF160219">
    <property type="entry name" value="AMPKBI-like"/>
    <property type="match status" value="1"/>
</dbReference>
<dbReference type="Pfam" id="PF04739">
    <property type="entry name" value="AMPKBI"/>
    <property type="match status" value="1"/>
</dbReference>
<sequence length="219" mass="24371">MLSGEEIDFYYGQPSEQAVPTVISWIHGGKKVYVTGTFTGWRKMIKLAKNGNDFSTVINLPPGTHRIRFVVDNELRCSDALPTATDSMGNLVNYVEVAAIELPPLERESQIEDEQYEDEVPVAPLHYTNEIPDIFTNPSLAENQINEVCDAPPFLPPHLETVILNSNSTEKDDSSVLPIPNHVVLNHLATTSIKHNVLAVASVSRYARKYVTQILYAPL</sequence>
<dbReference type="Gene3D" id="6.20.250.60">
    <property type="match status" value="1"/>
</dbReference>
<keyword evidence="3" id="KW-0418">Kinase</keyword>